<gene>
    <name evidence="10" type="ORF">DFJ64_2969</name>
</gene>
<dbReference type="OrthoDB" id="9792649at2"/>
<evidence type="ECO:0000259" key="9">
    <source>
        <dbReference type="Pfam" id="PF20511"/>
    </source>
</evidence>
<evidence type="ECO:0000313" key="11">
    <source>
        <dbReference type="Proteomes" id="UP000256485"/>
    </source>
</evidence>
<dbReference type="InterPro" id="IPR011051">
    <property type="entry name" value="RmlC_Cupin_sf"/>
</dbReference>
<feature type="active site" evidence="7">
    <location>
        <position position="273"/>
    </location>
</feature>
<evidence type="ECO:0000256" key="8">
    <source>
        <dbReference type="PIRSR" id="PIRSR001480-2"/>
    </source>
</evidence>
<dbReference type="GO" id="GO:0008270">
    <property type="term" value="F:zinc ion binding"/>
    <property type="evidence" value="ECO:0007669"/>
    <property type="project" value="InterPro"/>
</dbReference>
<dbReference type="RefSeq" id="WP_115850970.1">
    <property type="nucleotide sequence ID" value="NZ_QTUC01000001.1"/>
</dbReference>
<evidence type="ECO:0000256" key="2">
    <source>
        <dbReference type="ARBA" id="ARBA00010772"/>
    </source>
</evidence>
<dbReference type="InterPro" id="IPR016305">
    <property type="entry name" value="Mannose-6-P_Isomerase"/>
</dbReference>
<dbReference type="AlphaFoldDB" id="A0A3D9VEH8"/>
<evidence type="ECO:0000256" key="6">
    <source>
        <dbReference type="ARBA" id="ARBA00023235"/>
    </source>
</evidence>
<dbReference type="Proteomes" id="UP000256485">
    <property type="component" value="Unassembled WGS sequence"/>
</dbReference>
<dbReference type="PANTHER" id="PTHR10309:SF0">
    <property type="entry name" value="MANNOSE-6-PHOSPHATE ISOMERASE"/>
    <property type="match status" value="1"/>
</dbReference>
<dbReference type="GO" id="GO:0005829">
    <property type="term" value="C:cytosol"/>
    <property type="evidence" value="ECO:0007669"/>
    <property type="project" value="TreeGrafter"/>
</dbReference>
<keyword evidence="6 10" id="KW-0413">Isomerase</keyword>
<name>A0A3D9VEH8_THECX</name>
<dbReference type="InterPro" id="IPR046457">
    <property type="entry name" value="PMI_typeI_cat"/>
</dbReference>
<sequence>MHLLDNPIRFYPWGSRTAIPELLGVEPTGDPQAELWMGAHPSSPSRLVGDDASLLEVVQADPATQLGPACLAEFGPRLPFLLKVLAAEEPLSLQVHPDPEQARLGFERENAAGIPLDAPHRNYKDPHAKPEAMCALTAFETLAGFRPPEQTLELVGLLGAPALDELVAPLRVAPDAAGLREVVTNLLTAPADRRRVLVTQVLDACKHVDHPVAAVLSRLGQRYPDDAGVVAALLLNHVRLAPGEALYLPAGNLHAHLGGVGVEILANSDNVLRGGLTGKHVDVPELLKVLDFTPTTPEILRPDRNGVYPTPAKEFRLARHDLTSWDELRLESTGPQILLCVEGQALVRSQTGKVTLTKGRSAYAGAHDGVVHLSGQGVVFQATAGLG</sequence>
<comment type="catalytic activity">
    <reaction evidence="1">
        <text>D-mannose 6-phosphate = D-fructose 6-phosphate</text>
        <dbReference type="Rhea" id="RHEA:12356"/>
        <dbReference type="ChEBI" id="CHEBI:58735"/>
        <dbReference type="ChEBI" id="CHEBI:61527"/>
        <dbReference type="EC" id="5.3.1.8"/>
    </reaction>
</comment>
<evidence type="ECO:0000256" key="4">
    <source>
        <dbReference type="ARBA" id="ARBA00022723"/>
    </source>
</evidence>
<dbReference type="PRINTS" id="PR00714">
    <property type="entry name" value="MAN6PISMRASE"/>
</dbReference>
<evidence type="ECO:0000313" key="10">
    <source>
        <dbReference type="EMBL" id="REF37525.1"/>
    </source>
</evidence>
<feature type="domain" description="Phosphomannose isomerase type I catalytic" evidence="9">
    <location>
        <begin position="4"/>
        <end position="147"/>
    </location>
</feature>
<dbReference type="NCBIfam" id="TIGR00218">
    <property type="entry name" value="manA"/>
    <property type="match status" value="1"/>
</dbReference>
<dbReference type="CDD" id="cd07011">
    <property type="entry name" value="cupin_PMI_type_I_N"/>
    <property type="match status" value="1"/>
</dbReference>
<dbReference type="InterPro" id="IPR014710">
    <property type="entry name" value="RmlC-like_jellyroll"/>
</dbReference>
<comment type="similarity">
    <text evidence="2">Belongs to the mannose-6-phosphate isomerase type 1 family.</text>
</comment>
<feature type="binding site" evidence="8">
    <location>
        <position position="254"/>
    </location>
    <ligand>
        <name>Zn(2+)</name>
        <dbReference type="ChEBI" id="CHEBI:29105"/>
    </ligand>
</feature>
<feature type="binding site" evidence="8">
    <location>
        <position position="94"/>
    </location>
    <ligand>
        <name>Zn(2+)</name>
        <dbReference type="ChEBI" id="CHEBI:29105"/>
    </ligand>
</feature>
<dbReference type="Pfam" id="PF20511">
    <property type="entry name" value="PMI_typeI_cat"/>
    <property type="match status" value="1"/>
</dbReference>
<dbReference type="GO" id="GO:0004476">
    <property type="term" value="F:mannose-6-phosphate isomerase activity"/>
    <property type="evidence" value="ECO:0007669"/>
    <property type="project" value="UniProtKB-EC"/>
</dbReference>
<comment type="cofactor">
    <cofactor evidence="8">
        <name>Zn(2+)</name>
        <dbReference type="ChEBI" id="CHEBI:29105"/>
    </cofactor>
    <text evidence="8">Binds 1 zinc ion per subunit.</text>
</comment>
<dbReference type="InterPro" id="IPR001250">
    <property type="entry name" value="Man6P_Isoase-1"/>
</dbReference>
<evidence type="ECO:0000256" key="3">
    <source>
        <dbReference type="ARBA" id="ARBA00011956"/>
    </source>
</evidence>
<comment type="caution">
    <text evidence="10">The sequence shown here is derived from an EMBL/GenBank/DDBJ whole genome shotgun (WGS) entry which is preliminary data.</text>
</comment>
<reference evidence="10 11" key="1">
    <citation type="submission" date="2018-08" db="EMBL/GenBank/DDBJ databases">
        <title>Sequencing the genomes of 1000 actinobacteria strains.</title>
        <authorList>
            <person name="Klenk H.-P."/>
        </authorList>
    </citation>
    <scope>NUCLEOTIDE SEQUENCE [LARGE SCALE GENOMIC DNA]</scope>
    <source>
        <strain evidence="10 11">DSM 22891</strain>
    </source>
</reference>
<dbReference type="PIRSF" id="PIRSF001480">
    <property type="entry name" value="Mannose-6-phosphate_isomerase"/>
    <property type="match status" value="1"/>
</dbReference>
<evidence type="ECO:0000256" key="1">
    <source>
        <dbReference type="ARBA" id="ARBA00000757"/>
    </source>
</evidence>
<accession>A0A3D9VEH8</accession>
<evidence type="ECO:0000256" key="7">
    <source>
        <dbReference type="PIRSR" id="PIRSR001480-1"/>
    </source>
</evidence>
<dbReference type="Gene3D" id="2.60.120.10">
    <property type="entry name" value="Jelly Rolls"/>
    <property type="match status" value="2"/>
</dbReference>
<dbReference type="GO" id="GO:0005975">
    <property type="term" value="P:carbohydrate metabolic process"/>
    <property type="evidence" value="ECO:0007669"/>
    <property type="project" value="InterPro"/>
</dbReference>
<keyword evidence="11" id="KW-1185">Reference proteome</keyword>
<dbReference type="EMBL" id="QTUC01000001">
    <property type="protein sequence ID" value="REF37525.1"/>
    <property type="molecule type" value="Genomic_DNA"/>
</dbReference>
<dbReference type="Gene3D" id="1.10.441.10">
    <property type="entry name" value="Phosphomannose Isomerase, domain 2"/>
    <property type="match status" value="1"/>
</dbReference>
<proteinExistence type="inferred from homology"/>
<dbReference type="EC" id="5.3.1.8" evidence="3"/>
<dbReference type="GO" id="GO:0009298">
    <property type="term" value="P:GDP-mannose biosynthetic process"/>
    <property type="evidence" value="ECO:0007669"/>
    <property type="project" value="InterPro"/>
</dbReference>
<keyword evidence="5 8" id="KW-0862">Zinc</keyword>
<dbReference type="SUPFAM" id="SSF51182">
    <property type="entry name" value="RmlC-like cupins"/>
    <property type="match status" value="1"/>
</dbReference>
<evidence type="ECO:0000256" key="5">
    <source>
        <dbReference type="ARBA" id="ARBA00022833"/>
    </source>
</evidence>
<dbReference type="PANTHER" id="PTHR10309">
    <property type="entry name" value="MANNOSE-6-PHOSPHATE ISOMERASE"/>
    <property type="match status" value="1"/>
</dbReference>
<feature type="binding site" evidence="8">
    <location>
        <position position="96"/>
    </location>
    <ligand>
        <name>Zn(2+)</name>
        <dbReference type="ChEBI" id="CHEBI:29105"/>
    </ligand>
</feature>
<organism evidence="10 11">
    <name type="scientific">Thermasporomyces composti</name>
    <dbReference type="NCBI Taxonomy" id="696763"/>
    <lineage>
        <taxon>Bacteria</taxon>
        <taxon>Bacillati</taxon>
        <taxon>Actinomycetota</taxon>
        <taxon>Actinomycetes</taxon>
        <taxon>Propionibacteriales</taxon>
        <taxon>Nocardioidaceae</taxon>
        <taxon>Thermasporomyces</taxon>
    </lineage>
</organism>
<feature type="binding site" evidence="8">
    <location>
        <position position="131"/>
    </location>
    <ligand>
        <name>Zn(2+)</name>
        <dbReference type="ChEBI" id="CHEBI:29105"/>
    </ligand>
</feature>
<protein>
    <recommendedName>
        <fullName evidence="3">mannose-6-phosphate isomerase</fullName>
        <ecNumber evidence="3">5.3.1.8</ecNumber>
    </recommendedName>
</protein>
<keyword evidence="4 8" id="KW-0479">Metal-binding</keyword>